<comment type="caution">
    <text evidence="1">The sequence shown here is derived from an EMBL/GenBank/DDBJ whole genome shotgun (WGS) entry which is preliminary data.</text>
</comment>
<gene>
    <name evidence="1" type="ORF">D9613_008828</name>
</gene>
<dbReference type="EMBL" id="JAACJL010000031">
    <property type="protein sequence ID" value="KAF4616346.1"/>
    <property type="molecule type" value="Genomic_DNA"/>
</dbReference>
<name>A0A8H4VMP8_9AGAR</name>
<organism evidence="1 2">
    <name type="scientific">Agrocybe pediades</name>
    <dbReference type="NCBI Taxonomy" id="84607"/>
    <lineage>
        <taxon>Eukaryota</taxon>
        <taxon>Fungi</taxon>
        <taxon>Dikarya</taxon>
        <taxon>Basidiomycota</taxon>
        <taxon>Agaricomycotina</taxon>
        <taxon>Agaricomycetes</taxon>
        <taxon>Agaricomycetidae</taxon>
        <taxon>Agaricales</taxon>
        <taxon>Agaricineae</taxon>
        <taxon>Strophariaceae</taxon>
        <taxon>Agrocybe</taxon>
    </lineage>
</organism>
<proteinExistence type="predicted"/>
<reference evidence="1 2" key="1">
    <citation type="submission" date="2019-12" db="EMBL/GenBank/DDBJ databases">
        <authorList>
            <person name="Floudas D."/>
            <person name="Bentzer J."/>
            <person name="Ahren D."/>
            <person name="Johansson T."/>
            <person name="Persson P."/>
            <person name="Tunlid A."/>
        </authorList>
    </citation>
    <scope>NUCLEOTIDE SEQUENCE [LARGE SCALE GENOMIC DNA]</scope>
    <source>
        <strain evidence="1 2">CBS 102.39</strain>
    </source>
</reference>
<sequence>MPLLEDLTLGSTIFERVPGMPASPIGLDWFLRQLETIPVGRKLQSIFLRPAIYDPSLCIVESSSHSEELKHFEQTILQEVLPKTEEFRIGFFIRQKGGHSEGPQLAKEKILRNLPVLQALNLLHFEEYGK</sequence>
<evidence type="ECO:0000313" key="1">
    <source>
        <dbReference type="EMBL" id="KAF4616346.1"/>
    </source>
</evidence>
<protein>
    <submittedName>
        <fullName evidence="1">Uncharacterized protein</fullName>
    </submittedName>
</protein>
<accession>A0A8H4VMP8</accession>
<dbReference type="Proteomes" id="UP000521872">
    <property type="component" value="Unassembled WGS sequence"/>
</dbReference>
<keyword evidence="2" id="KW-1185">Reference proteome</keyword>
<dbReference type="AlphaFoldDB" id="A0A8H4VMP8"/>
<evidence type="ECO:0000313" key="2">
    <source>
        <dbReference type="Proteomes" id="UP000521872"/>
    </source>
</evidence>